<evidence type="ECO:0000313" key="3">
    <source>
        <dbReference type="Proteomes" id="UP001595987"/>
    </source>
</evidence>
<feature type="transmembrane region" description="Helical" evidence="1">
    <location>
        <begin position="279"/>
        <end position="300"/>
    </location>
</feature>
<dbReference type="Proteomes" id="UP001595987">
    <property type="component" value="Unassembled WGS sequence"/>
</dbReference>
<dbReference type="EMBL" id="JBHSGD010000007">
    <property type="protein sequence ID" value="MFC4653061.1"/>
    <property type="molecule type" value="Genomic_DNA"/>
</dbReference>
<feature type="transmembrane region" description="Helical" evidence="1">
    <location>
        <begin position="151"/>
        <end position="167"/>
    </location>
</feature>
<comment type="caution">
    <text evidence="2">The sequence shown here is derived from an EMBL/GenBank/DDBJ whole genome shotgun (WGS) entry which is preliminary data.</text>
</comment>
<dbReference type="RefSeq" id="WP_213536790.1">
    <property type="nucleotide sequence ID" value="NZ_BOVQ01000009.1"/>
</dbReference>
<protein>
    <submittedName>
        <fullName evidence="2">DUF2142 domain-containing protein</fullName>
    </submittedName>
</protein>
<dbReference type="Pfam" id="PF09913">
    <property type="entry name" value="DUF2142"/>
    <property type="match status" value="1"/>
</dbReference>
<dbReference type="InterPro" id="IPR018674">
    <property type="entry name" value="DUF2142_membrane"/>
</dbReference>
<feature type="transmembrane region" description="Helical" evidence="1">
    <location>
        <begin position="26"/>
        <end position="45"/>
    </location>
</feature>
<evidence type="ECO:0000313" key="2">
    <source>
        <dbReference type="EMBL" id="MFC4653061.1"/>
    </source>
</evidence>
<keyword evidence="1" id="KW-0812">Transmembrane</keyword>
<feature type="transmembrane region" description="Helical" evidence="1">
    <location>
        <begin position="445"/>
        <end position="470"/>
    </location>
</feature>
<feature type="transmembrane region" description="Helical" evidence="1">
    <location>
        <begin position="416"/>
        <end position="433"/>
    </location>
</feature>
<sequence>MERVRSTRTEKQKRVSRTSFGKIHRVYLILAIIIGVSLSLFMPLFNEPDGQYHYTVSTNMVGISNDISAYGEASISSGIKAQIPSYQSGNYFQKYFQNKIVKMPMKDLPRVQTQPSLLSYNFWGHIISAMGVWLGYHIYPSMGVMIVTARLLSTFICSLAMFFIIRFVKKGKLFFLALALSPVITNSFASLSYDALTYVLAAFAVAIAINMIVDNRVRVVRLLQMVVASIMLYLGAKTNIKLLIALFPLVILGVLISQHSKEPKEEVRLAYRATFIKKINGILLVVGGVIVLILGGYSIYSHHPSLLFSSWRLLLNYSVNLFSITNISQIFSSIIAAPYATINYMPLWVSGVWYVLLILILLTEEKFVKSRLLSLGALLLFLLGVLAVYFSYMNYFSPSINVTNVRAVGVITGIQGRYFTPTLLLFPLVFANTHFKIQLNRKNMIFAFSIIVIIISNILLLFGTLFGIYYL</sequence>
<keyword evidence="3" id="KW-1185">Reference proteome</keyword>
<feature type="transmembrane region" description="Helical" evidence="1">
    <location>
        <begin position="122"/>
        <end position="139"/>
    </location>
</feature>
<feature type="transmembrane region" description="Helical" evidence="1">
    <location>
        <begin position="196"/>
        <end position="213"/>
    </location>
</feature>
<name>A0ABV9JF53_9LACT</name>
<accession>A0ABV9JF53</accession>
<reference evidence="3" key="1">
    <citation type="journal article" date="2019" name="Int. J. Syst. Evol. Microbiol.">
        <title>The Global Catalogue of Microorganisms (GCM) 10K type strain sequencing project: providing services to taxonomists for standard genome sequencing and annotation.</title>
        <authorList>
            <consortium name="The Broad Institute Genomics Platform"/>
            <consortium name="The Broad Institute Genome Sequencing Center for Infectious Disease"/>
            <person name="Wu L."/>
            <person name="Ma J."/>
        </authorList>
    </citation>
    <scope>NUCLEOTIDE SEQUENCE [LARGE SCALE GENOMIC DNA]</scope>
    <source>
        <strain evidence="3">CCUG 63287</strain>
    </source>
</reference>
<feature type="transmembrane region" description="Helical" evidence="1">
    <location>
        <begin position="321"/>
        <end position="339"/>
    </location>
</feature>
<gene>
    <name evidence="2" type="ORF">ACFO26_09085</name>
</gene>
<organism evidence="2 3">
    <name type="scientific">Lactococcus nasutitermitis</name>
    <dbReference type="NCBI Taxonomy" id="1652957"/>
    <lineage>
        <taxon>Bacteria</taxon>
        <taxon>Bacillati</taxon>
        <taxon>Bacillota</taxon>
        <taxon>Bacilli</taxon>
        <taxon>Lactobacillales</taxon>
        <taxon>Streptococcaceae</taxon>
        <taxon>Lactococcus</taxon>
    </lineage>
</organism>
<feature type="transmembrane region" description="Helical" evidence="1">
    <location>
        <begin position="242"/>
        <end position="259"/>
    </location>
</feature>
<feature type="transmembrane region" description="Helical" evidence="1">
    <location>
        <begin position="345"/>
        <end position="363"/>
    </location>
</feature>
<proteinExistence type="predicted"/>
<keyword evidence="1" id="KW-0472">Membrane</keyword>
<feature type="transmembrane region" description="Helical" evidence="1">
    <location>
        <begin position="375"/>
        <end position="396"/>
    </location>
</feature>
<keyword evidence="1" id="KW-1133">Transmembrane helix</keyword>
<evidence type="ECO:0000256" key="1">
    <source>
        <dbReference type="SAM" id="Phobius"/>
    </source>
</evidence>